<evidence type="ECO:0000313" key="3">
    <source>
        <dbReference type="EMBL" id="TWT81132.1"/>
    </source>
</evidence>
<reference evidence="3 4" key="1">
    <citation type="submission" date="2019-02" db="EMBL/GenBank/DDBJ databases">
        <title>Deep-cultivation of Planctomycetes and their phenomic and genomic characterization uncovers novel biology.</title>
        <authorList>
            <person name="Wiegand S."/>
            <person name="Jogler M."/>
            <person name="Boedeker C."/>
            <person name="Pinto D."/>
            <person name="Vollmers J."/>
            <person name="Rivas-Marin E."/>
            <person name="Kohn T."/>
            <person name="Peeters S.H."/>
            <person name="Heuer A."/>
            <person name="Rast P."/>
            <person name="Oberbeckmann S."/>
            <person name="Bunk B."/>
            <person name="Jeske O."/>
            <person name="Meyerdierks A."/>
            <person name="Storesund J.E."/>
            <person name="Kallscheuer N."/>
            <person name="Luecker S."/>
            <person name="Lage O.M."/>
            <person name="Pohl T."/>
            <person name="Merkel B.J."/>
            <person name="Hornburger P."/>
            <person name="Mueller R.-W."/>
            <person name="Bruemmer F."/>
            <person name="Labrenz M."/>
            <person name="Spormann A.M."/>
            <person name="Op Den Camp H."/>
            <person name="Overmann J."/>
            <person name="Amann R."/>
            <person name="Jetten M.S.M."/>
            <person name="Mascher T."/>
            <person name="Medema M.H."/>
            <person name="Devos D.P."/>
            <person name="Kaster A.-K."/>
            <person name="Ovreas L."/>
            <person name="Rohde M."/>
            <person name="Galperin M.Y."/>
            <person name="Jogler C."/>
        </authorList>
    </citation>
    <scope>NUCLEOTIDE SEQUENCE [LARGE SCALE GENOMIC DNA]</scope>
    <source>
        <strain evidence="3 4">CA13</strain>
    </source>
</reference>
<evidence type="ECO:0000256" key="1">
    <source>
        <dbReference type="SAM" id="MobiDB-lite"/>
    </source>
</evidence>
<dbReference type="Gene3D" id="3.40.630.30">
    <property type="match status" value="1"/>
</dbReference>
<dbReference type="AlphaFoldDB" id="A0A5C5Z165"/>
<dbReference type="Pfam" id="PF21926">
    <property type="entry name" value="FeeM"/>
    <property type="match status" value="1"/>
</dbReference>
<organism evidence="3 4">
    <name type="scientific">Novipirellula herctigrandis</name>
    <dbReference type="NCBI Taxonomy" id="2527986"/>
    <lineage>
        <taxon>Bacteria</taxon>
        <taxon>Pseudomonadati</taxon>
        <taxon>Planctomycetota</taxon>
        <taxon>Planctomycetia</taxon>
        <taxon>Pirellulales</taxon>
        <taxon>Pirellulaceae</taxon>
        <taxon>Novipirellula</taxon>
    </lineage>
</organism>
<evidence type="ECO:0000313" key="4">
    <source>
        <dbReference type="Proteomes" id="UP000315010"/>
    </source>
</evidence>
<dbReference type="EMBL" id="SJPJ01000001">
    <property type="protein sequence ID" value="TWT81132.1"/>
    <property type="molecule type" value="Genomic_DNA"/>
</dbReference>
<dbReference type="InterPro" id="IPR054597">
    <property type="entry name" value="FeeM_cat"/>
</dbReference>
<gene>
    <name evidence="3" type="ORF">CA13_25800</name>
</gene>
<comment type="caution">
    <text evidence="3">The sequence shown here is derived from an EMBL/GenBank/DDBJ whole genome shotgun (WGS) entry which is preliminary data.</text>
</comment>
<keyword evidence="4" id="KW-1185">Reference proteome</keyword>
<dbReference type="SUPFAM" id="SSF55729">
    <property type="entry name" value="Acyl-CoA N-acyltransferases (Nat)"/>
    <property type="match status" value="1"/>
</dbReference>
<evidence type="ECO:0000259" key="2">
    <source>
        <dbReference type="Pfam" id="PF21926"/>
    </source>
</evidence>
<dbReference type="InterPro" id="IPR016181">
    <property type="entry name" value="Acyl_CoA_acyltransferase"/>
</dbReference>
<proteinExistence type="predicted"/>
<protein>
    <recommendedName>
        <fullName evidence="2">N-acyl amino acid synthase FeeM catalytic core domain-containing protein</fullName>
    </recommendedName>
</protein>
<feature type="region of interest" description="Disordered" evidence="1">
    <location>
        <begin position="1"/>
        <end position="43"/>
    </location>
</feature>
<feature type="domain" description="N-acyl amino acid synthase FeeM catalytic core" evidence="2">
    <location>
        <begin position="57"/>
        <end position="212"/>
    </location>
</feature>
<sequence>MLFTSHSSSTPFPISTTALPPAAQESNSPIGQSTDPRSDDSPQCRTARCRKDYAASFATLYECFHRSDLCLHHQSKMRILPFHLRPETQVFVCEQGGNVCGTISIVLDEGEGMPLAKVFADEAKQKRVAGHRIAELSSLAISPTNSHCKPEAFAKLTSIAVAFARHHGVDELLATVHPRHARIYERVMGFRTISDVAAHGGVLGQPAVLIAAPIDDPDLVISSWHHWYFTNPYSDNDLSRTQIPAADRHFFAKHVTESRGNQNPKSASN</sequence>
<dbReference type="Proteomes" id="UP000315010">
    <property type="component" value="Unassembled WGS sequence"/>
</dbReference>
<accession>A0A5C5Z165</accession>
<feature type="compositionally biased region" description="Polar residues" evidence="1">
    <location>
        <begin position="1"/>
        <end position="35"/>
    </location>
</feature>
<name>A0A5C5Z165_9BACT</name>
<dbReference type="RefSeq" id="WP_419194219.1">
    <property type="nucleotide sequence ID" value="NZ_SJPJ01000001.1"/>
</dbReference>